<evidence type="ECO:0000313" key="5">
    <source>
        <dbReference type="Proteomes" id="UP000482155"/>
    </source>
</evidence>
<dbReference type="AlphaFoldDB" id="A0A6B3SUN1"/>
<evidence type="ECO:0000259" key="3">
    <source>
        <dbReference type="PROSITE" id="PS52053"/>
    </source>
</evidence>
<gene>
    <name evidence="4" type="ORF">G3574_25770</name>
</gene>
<reference evidence="4 5" key="1">
    <citation type="submission" date="2020-02" db="EMBL/GenBank/DDBJ databases">
        <authorList>
            <person name="Kim M.K."/>
        </authorList>
    </citation>
    <scope>NUCLEOTIDE SEQUENCE [LARGE SCALE GENOMIC DNA]</scope>
    <source>
        <strain evidence="4 5">17J57-3</strain>
    </source>
</reference>
<keyword evidence="2" id="KW-0472">Membrane</keyword>
<dbReference type="GO" id="GO:0004842">
    <property type="term" value="F:ubiquitin-protein transferase activity"/>
    <property type="evidence" value="ECO:0007669"/>
    <property type="project" value="UniProtKB-UniRule"/>
</dbReference>
<feature type="transmembrane region" description="Helical" evidence="2">
    <location>
        <begin position="98"/>
        <end position="121"/>
    </location>
</feature>
<keyword evidence="1" id="KW-0832">Ubl conjugation</keyword>
<dbReference type="GO" id="GO:0016567">
    <property type="term" value="P:protein ubiquitination"/>
    <property type="evidence" value="ECO:0007669"/>
    <property type="project" value="InterPro"/>
</dbReference>
<feature type="active site" description="Glycyl thioester intermediate" evidence="1">
    <location>
        <position position="232"/>
    </location>
</feature>
<feature type="transmembrane region" description="Helical" evidence="2">
    <location>
        <begin position="69"/>
        <end position="86"/>
    </location>
</feature>
<keyword evidence="1" id="KW-0964">Secreted</keyword>
<dbReference type="GO" id="GO:0005576">
    <property type="term" value="C:extracellular region"/>
    <property type="evidence" value="ECO:0007669"/>
    <property type="project" value="UniProtKB-UniRule"/>
</dbReference>
<dbReference type="Proteomes" id="UP000482155">
    <property type="component" value="Unassembled WGS sequence"/>
</dbReference>
<proteinExistence type="inferred from homology"/>
<dbReference type="EMBL" id="JAAIVB010000080">
    <property type="protein sequence ID" value="NEX64503.1"/>
    <property type="molecule type" value="Genomic_DNA"/>
</dbReference>
<keyword evidence="1" id="KW-0833">Ubl conjugation pathway</keyword>
<dbReference type="RefSeq" id="WP_163968439.1">
    <property type="nucleotide sequence ID" value="NZ_JAAIVB010000080.1"/>
</dbReference>
<comment type="similarity">
    <text evidence="1">Belongs to the LRR-containing bacterial E3 ligase family.</text>
</comment>
<keyword evidence="2" id="KW-1133">Transmembrane helix</keyword>
<keyword evidence="5" id="KW-1185">Reference proteome</keyword>
<accession>A0A6B3SUN1</accession>
<evidence type="ECO:0000313" key="4">
    <source>
        <dbReference type="EMBL" id="NEX64503.1"/>
    </source>
</evidence>
<evidence type="ECO:0000256" key="2">
    <source>
        <dbReference type="SAM" id="Phobius"/>
    </source>
</evidence>
<keyword evidence="1" id="KW-0808">Transferase</keyword>
<keyword evidence="2" id="KW-0812">Transmembrane</keyword>
<keyword evidence="1" id="KW-1035">Host cytoplasm</keyword>
<organism evidence="4 5">
    <name type="scientific">Noviherbaspirillum galbum</name>
    <dbReference type="NCBI Taxonomy" id="2709383"/>
    <lineage>
        <taxon>Bacteria</taxon>
        <taxon>Pseudomonadati</taxon>
        <taxon>Pseudomonadota</taxon>
        <taxon>Betaproteobacteria</taxon>
        <taxon>Burkholderiales</taxon>
        <taxon>Oxalobacteraceae</taxon>
        <taxon>Noviherbaspirillum</taxon>
    </lineage>
</organism>
<dbReference type="PROSITE" id="PS52053">
    <property type="entry name" value="NEL"/>
    <property type="match status" value="1"/>
</dbReference>
<comment type="caution">
    <text evidence="4">The sequence shown here is derived from an EMBL/GenBank/DDBJ whole genome shotgun (WGS) entry which is preliminary data.</text>
</comment>
<name>A0A6B3SUN1_9BURK</name>
<sequence length="438" mass="47823">MPSSITPVAAAPRSTSPLLSARAALAIRQPQIRLREPWRSGLFHPSFPQSLFRHCPIGPAQLREFRNNVIAGMAGAGVCIGLFYAMDGAEIQRLNASNPLGMTAALSLLSAATSLAGVAVYQLGRACRRPHITHVTTLQQAVMCWAGDDASQGRWGDATRQAAAWQQEAGATDFTELLDKLRHGARIAFAGMPPHHFQQLRLQVLQLLEQMAGHPRSRGAVLAFSQDATGACCERPSLTFPRLWLVARRHLLKQTWQGLPAAAHAERRRCLGELLRNLRAQWRLESLIAELDATLRALNLGQGDPLEAVIHGIDHINRIDPGFTEPIACPPLHPSSADPDVVRRFAETARATILEKESDGRLHAWILDDDEVGAQLRQLSGFGDGQGRQALAALDARIDGLLDRTDDAGLQLLAQAAAERRRCEGAMHRRLIDGLMRG</sequence>
<dbReference type="Pfam" id="PF14496">
    <property type="entry name" value="NEL"/>
    <property type="match status" value="1"/>
</dbReference>
<dbReference type="InterPro" id="IPR029487">
    <property type="entry name" value="NEL_dom"/>
</dbReference>
<protein>
    <recommendedName>
        <fullName evidence="3">NEL domain-containing protein</fullName>
    </recommendedName>
</protein>
<evidence type="ECO:0000256" key="1">
    <source>
        <dbReference type="PROSITE-ProRule" id="PRU01398"/>
    </source>
</evidence>
<comment type="PTM">
    <text evidence="1">Ubiquitinated in the presence of host E1 ubiquitin-activating enzyme, E2 ubiquitin-conjugating enzyme and ubiquitin.</text>
</comment>
<feature type="domain" description="NEL" evidence="3">
    <location>
        <begin position="137"/>
        <end position="438"/>
    </location>
</feature>